<dbReference type="EMBL" id="CP040899">
    <property type="protein sequence ID" value="QDB80581.1"/>
    <property type="molecule type" value="Genomic_DNA"/>
</dbReference>
<evidence type="ECO:0000256" key="1">
    <source>
        <dbReference type="SAM" id="Phobius"/>
    </source>
</evidence>
<dbReference type="InterPro" id="IPR046112">
    <property type="entry name" value="DUF6049"/>
</dbReference>
<keyword evidence="1" id="KW-1133">Transmembrane helix</keyword>
<evidence type="ECO:0000313" key="3">
    <source>
        <dbReference type="Proteomes" id="UP000313948"/>
    </source>
</evidence>
<feature type="transmembrane region" description="Helical" evidence="1">
    <location>
        <begin position="673"/>
        <end position="691"/>
    </location>
</feature>
<keyword evidence="1" id="KW-0472">Membrane</keyword>
<protein>
    <recommendedName>
        <fullName evidence="4">2-oxoglutarate dehydrogenase</fullName>
    </recommendedName>
</protein>
<keyword evidence="3" id="KW-1185">Reference proteome</keyword>
<dbReference type="Proteomes" id="UP000313948">
    <property type="component" value="Chromosome"/>
</dbReference>
<keyword evidence="1" id="KW-0812">Transmembrane</keyword>
<name>A0ABX5VQ07_9MICO</name>
<evidence type="ECO:0008006" key="4">
    <source>
        <dbReference type="Google" id="ProtNLM"/>
    </source>
</evidence>
<proteinExistence type="predicted"/>
<dbReference type="Pfam" id="PF19516">
    <property type="entry name" value="DUF6049"/>
    <property type="match status" value="1"/>
</dbReference>
<organism evidence="2 3">
    <name type="scientific">Georgenia wutianyii</name>
    <dbReference type="NCBI Taxonomy" id="2585135"/>
    <lineage>
        <taxon>Bacteria</taxon>
        <taxon>Bacillati</taxon>
        <taxon>Actinomycetota</taxon>
        <taxon>Actinomycetes</taxon>
        <taxon>Micrococcales</taxon>
        <taxon>Bogoriellaceae</taxon>
        <taxon>Georgenia</taxon>
    </lineage>
</organism>
<reference evidence="2 3" key="1">
    <citation type="submission" date="2019-05" db="EMBL/GenBank/DDBJ databases">
        <title>Georgenia *** sp. nov., and Georgenia *** sp. nov., isolated from the intestinal contents of plateau pika (Ochotona curzoniae) in the Qinghai-Tibet plateau of China.</title>
        <authorList>
            <person name="Tian Z."/>
        </authorList>
    </citation>
    <scope>NUCLEOTIDE SEQUENCE [LARGE SCALE GENOMIC DNA]</scope>
    <source>
        <strain evidence="2 3">Z294</strain>
    </source>
</reference>
<accession>A0ABX5VQ07</accession>
<dbReference type="RefSeq" id="WP_139072266.1">
    <property type="nucleotide sequence ID" value="NZ_CP040899.1"/>
</dbReference>
<gene>
    <name evidence="2" type="ORF">FE251_15285</name>
</gene>
<sequence>MNISWTSSGAGRRALALLLLALATCLLPGALVPATATPSEPEEDAEVTVALTDIRPAVLTPDEDLVVRGTVTNGTDTALEVPELRLRAQQSAPISRSLLERWLEPTSLSATTLLAAERLPEPLAPGASASFTLTVPADSLPFARSYSAWGPRGIEVTAQDAAATTSLSPAAARSFLLWWPDIEVEPMPLAVLAAAVPTAAERTVAQETDTGLGAASAERLEPLLAALDQPAVDVAIDPSLLIDVPAVVDLTTGEDPQDDQTPEPTPPKSALATTIEEFAASPGHTVHALLWADADAAALAHANRTDLLEDVAVDRDVALERSGLDASTGLAWPAGPTPDQRTLAALVEAGAGAVVLPSDGLSSLAQLTYTPSARTDVVAEGTTLPAVLTDERLSALLTGRLLPVNPTADQVVVELDPLTARQYLLAETAVIARERPADPRELLLTVPRNFSGDPSLLAEQLTTLAEVPWVDRMTLEEMLDRPAPELERETLPALVVEEGEMTSGELTTLEEVLAETTAFAEVLAEPAALVEPVRRALLELTSAEWRERPRTRAALLTAAEEASDTRRGLVAARPGSTLNLINDEAHIPVAVTNEMTRPATVLVRLAPRDPRLVADEAVLLEVPAQQSATAQVPVHAVGSGDVVVDVVLAAPDGTPIDEPREIQVRVRADWETVGTAVVAGLLVLMIVVGLVRTVRRGRRNKEVSVA</sequence>
<evidence type="ECO:0000313" key="2">
    <source>
        <dbReference type="EMBL" id="QDB80581.1"/>
    </source>
</evidence>